<dbReference type="InterPro" id="IPR043146">
    <property type="entry name" value="Penicillin_amidase_N_B-knob"/>
</dbReference>
<evidence type="ECO:0000313" key="10">
    <source>
        <dbReference type="Proteomes" id="UP000032068"/>
    </source>
</evidence>
<feature type="binding site" evidence="8">
    <location>
        <position position="321"/>
    </location>
    <ligand>
        <name>Ca(2+)</name>
        <dbReference type="ChEBI" id="CHEBI:29108"/>
    </ligand>
</feature>
<keyword evidence="8" id="KW-0479">Metal-binding</keyword>
<dbReference type="EMBL" id="JXQW01000024">
    <property type="protein sequence ID" value="KIQ01004.1"/>
    <property type="molecule type" value="Genomic_DNA"/>
</dbReference>
<protein>
    <submittedName>
        <fullName evidence="9">Penicillin amidase</fullName>
    </submittedName>
</protein>
<comment type="cofactor">
    <cofactor evidence="8">
        <name>Ca(2+)</name>
        <dbReference type="ChEBI" id="CHEBI:29108"/>
    </cofactor>
    <text evidence="8">Binds 1 Ca(2+) ion per dimer.</text>
</comment>
<comment type="similarity">
    <text evidence="2">Belongs to the peptidase S45 family.</text>
</comment>
<evidence type="ECO:0000256" key="2">
    <source>
        <dbReference type="ARBA" id="ARBA00006586"/>
    </source>
</evidence>
<feature type="active site" description="Nucleophile" evidence="7">
    <location>
        <position position="246"/>
    </location>
</feature>
<evidence type="ECO:0000313" key="9">
    <source>
        <dbReference type="EMBL" id="KIQ01004.1"/>
    </source>
</evidence>
<proteinExistence type="inferred from homology"/>
<dbReference type="Pfam" id="PF01804">
    <property type="entry name" value="Penicil_amidase"/>
    <property type="match status" value="1"/>
</dbReference>
<evidence type="ECO:0000256" key="5">
    <source>
        <dbReference type="ARBA" id="ARBA00022801"/>
    </source>
</evidence>
<dbReference type="Proteomes" id="UP000032068">
    <property type="component" value="Unassembled WGS sequence"/>
</dbReference>
<dbReference type="GO" id="GO:0017000">
    <property type="term" value="P:antibiotic biosynthetic process"/>
    <property type="evidence" value="ECO:0007669"/>
    <property type="project" value="InterPro"/>
</dbReference>
<evidence type="ECO:0000256" key="6">
    <source>
        <dbReference type="ARBA" id="ARBA00023145"/>
    </source>
</evidence>
<organism evidence="9 10">
    <name type="scientific">Pseudomonas fulva</name>
    <dbReference type="NCBI Taxonomy" id="47880"/>
    <lineage>
        <taxon>Bacteria</taxon>
        <taxon>Pseudomonadati</taxon>
        <taxon>Pseudomonadota</taxon>
        <taxon>Gammaproteobacteria</taxon>
        <taxon>Pseudomonadales</taxon>
        <taxon>Pseudomonadaceae</taxon>
        <taxon>Pseudomonas</taxon>
    </lineage>
</organism>
<evidence type="ECO:0000256" key="8">
    <source>
        <dbReference type="PIRSR" id="PIRSR001227-2"/>
    </source>
</evidence>
<sequence length="792" mass="87638">MKRLFITLAALMLAVTGAGAWYLHGKQPLREGQLTLQRLSAPVEVRYDERGVPHIEAQNEADLYRALGFVQAQDRLFQMEMLRRLARGELAEILGAKLLPTDRLFRSLEIRARADQQAALLDADSPHAKALAAYLDGINQYQDSRPAPLEFDLLGIEKRPFTAADTLSIAGYLAYSFAAALRSEPLLTHIRDELGSDYLKIFDIDWHPEGVLDASLGKNDWQALERLAQLSQQALIDNGLPQFEGSNAWAVSGSRTASGKPLLAGDPHIRFSAPSVWYEAHLKYPGFELYGHHQPATPVAFLGHNRDFAWSLTMFQNDDMDLIAERVNPDDPEQVWYQGRWVALQRRQETIQVKDAEPVTLALRRSPHGPIINDALGDADGTTPIAMWWAFLETENPLLDAFYRLNRADTLEKGRAAAERIHAPGLNLVWANASGDIAWWAAAKLPERPAGVNPAFILDGGSDAADKPGFQPFSANPQEENPARGYIVSANFQPLSASGLEIPGYYNPPERGQRLNRHLADPAIRWDLHNSQALQLETGTDYGPRLLAPILDDLRAAAADEPERELVETLATWKGDHPLDSVAATLFNQFIFELSRLAMAERLGQASFERLLSTRMIDSALPRLTADPQSPWWARADGQSRSRADAVADAWRATLQHLRATLGENPGQWHWGPAHTLTHQHPLGVQWPLDALLNIGPLAAPGGHETPNNLSHRIASAPWQVGHGPSTRRLIDMADASHSLGINPLGQSGVPFDHYYSDQAQRFIDGAYVPQHLSDEDVVANTRSTLTLQPAP</sequence>
<keyword evidence="6" id="KW-0865">Zymogen</keyword>
<dbReference type="InterPro" id="IPR023343">
    <property type="entry name" value="Penicillin_amidase_dom1"/>
</dbReference>
<evidence type="ECO:0000256" key="4">
    <source>
        <dbReference type="ARBA" id="ARBA00022764"/>
    </source>
</evidence>
<dbReference type="SUPFAM" id="SSF56235">
    <property type="entry name" value="N-terminal nucleophile aminohydrolases (Ntn hydrolases)"/>
    <property type="match status" value="1"/>
</dbReference>
<dbReference type="PIRSF" id="PIRSF001227">
    <property type="entry name" value="Pen_acylase"/>
    <property type="match status" value="1"/>
</dbReference>
<dbReference type="Gene3D" id="2.30.120.10">
    <property type="match status" value="1"/>
</dbReference>
<evidence type="ECO:0000256" key="3">
    <source>
        <dbReference type="ARBA" id="ARBA00022729"/>
    </source>
</evidence>
<reference evidence="9 10" key="1">
    <citation type="submission" date="2014-12" db="EMBL/GenBank/DDBJ databases">
        <title>16Stimator: statistical estimation of ribosomal gene copy numbers from draft genome assemblies.</title>
        <authorList>
            <person name="Perisin M.A."/>
            <person name="Vetter M."/>
            <person name="Gilbert J.A."/>
            <person name="Bergelson J."/>
        </authorList>
    </citation>
    <scope>NUCLEOTIDE SEQUENCE [LARGE SCALE GENOMIC DNA]</scope>
    <source>
        <strain evidence="9 10">MEJ086</strain>
    </source>
</reference>
<dbReference type="GO" id="GO:0042597">
    <property type="term" value="C:periplasmic space"/>
    <property type="evidence" value="ECO:0007669"/>
    <property type="project" value="UniProtKB-SubCell"/>
</dbReference>
<evidence type="ECO:0000256" key="7">
    <source>
        <dbReference type="PIRSR" id="PIRSR001227-1"/>
    </source>
</evidence>
<keyword evidence="4" id="KW-0574">Periplasm</keyword>
<dbReference type="InterPro" id="IPR014395">
    <property type="entry name" value="Pen/GL7ACA/AHL_acylase"/>
</dbReference>
<dbReference type="AlphaFoldDB" id="A0A0D0KN23"/>
<dbReference type="PANTHER" id="PTHR34218">
    <property type="entry name" value="PEPTIDASE S45 PENICILLIN AMIDASE"/>
    <property type="match status" value="1"/>
</dbReference>
<keyword evidence="5" id="KW-0378">Hydrolase</keyword>
<feature type="binding site" evidence="8">
    <location>
        <position position="184"/>
    </location>
    <ligand>
        <name>Ca(2+)</name>
        <dbReference type="ChEBI" id="CHEBI:29108"/>
    </ligand>
</feature>
<dbReference type="InterPro" id="IPR043147">
    <property type="entry name" value="Penicillin_amidase_A-knob"/>
</dbReference>
<keyword evidence="8" id="KW-0106">Calcium</keyword>
<dbReference type="Gene3D" id="1.10.439.10">
    <property type="entry name" value="Penicillin Amidohydrolase, domain 1"/>
    <property type="match status" value="1"/>
</dbReference>
<comment type="subcellular location">
    <subcellularLocation>
        <location evidence="1">Periplasm</location>
    </subcellularLocation>
</comment>
<dbReference type="Gene3D" id="3.60.20.10">
    <property type="entry name" value="Glutamine Phosphoribosylpyrophosphate, subunit 1, domain 1"/>
    <property type="match status" value="1"/>
</dbReference>
<dbReference type="OrthoDB" id="9760084at2"/>
<keyword evidence="3" id="KW-0732">Signal</keyword>
<accession>A0A0D0KN23</accession>
<dbReference type="RefSeq" id="WP_042553580.1">
    <property type="nucleotide sequence ID" value="NZ_JXQW01000024.1"/>
</dbReference>
<comment type="caution">
    <text evidence="9">The sequence shown here is derived from an EMBL/GenBank/DDBJ whole genome shotgun (WGS) entry which is preliminary data.</text>
</comment>
<dbReference type="CDD" id="cd03747">
    <property type="entry name" value="Ntn_PGA_like"/>
    <property type="match status" value="1"/>
</dbReference>
<feature type="binding site" evidence="8">
    <location>
        <position position="318"/>
    </location>
    <ligand>
        <name>Ca(2+)</name>
        <dbReference type="ChEBI" id="CHEBI:29108"/>
    </ligand>
</feature>
<dbReference type="PANTHER" id="PTHR34218:SF5">
    <property type="entry name" value="PENICILLIN ACYLASE FAMILY PROTEIN"/>
    <property type="match status" value="1"/>
</dbReference>
<dbReference type="GO" id="GO:0046872">
    <property type="term" value="F:metal ion binding"/>
    <property type="evidence" value="ECO:0007669"/>
    <property type="project" value="UniProtKB-KW"/>
</dbReference>
<gene>
    <name evidence="9" type="ORF">RU08_09640</name>
</gene>
<name>A0A0D0KN23_9PSED</name>
<dbReference type="Gene3D" id="1.10.1400.10">
    <property type="match status" value="1"/>
</dbReference>
<dbReference type="InterPro" id="IPR029055">
    <property type="entry name" value="Ntn_hydrolases_N"/>
</dbReference>
<evidence type="ECO:0000256" key="1">
    <source>
        <dbReference type="ARBA" id="ARBA00004418"/>
    </source>
</evidence>
<dbReference type="GO" id="GO:0016811">
    <property type="term" value="F:hydrolase activity, acting on carbon-nitrogen (but not peptide) bonds, in linear amides"/>
    <property type="evidence" value="ECO:0007669"/>
    <property type="project" value="InterPro"/>
</dbReference>
<dbReference type="InterPro" id="IPR002692">
    <property type="entry name" value="S45"/>
</dbReference>
<dbReference type="MEROPS" id="S45.003"/>